<protein>
    <submittedName>
        <fullName evidence="1">Uncharacterized protein</fullName>
    </submittedName>
</protein>
<evidence type="ECO:0000313" key="1">
    <source>
        <dbReference type="EMBL" id="KAK4121054.1"/>
    </source>
</evidence>
<dbReference type="GeneID" id="87822658"/>
<organism evidence="1 2">
    <name type="scientific">Parathielavia appendiculata</name>
    <dbReference type="NCBI Taxonomy" id="2587402"/>
    <lineage>
        <taxon>Eukaryota</taxon>
        <taxon>Fungi</taxon>
        <taxon>Dikarya</taxon>
        <taxon>Ascomycota</taxon>
        <taxon>Pezizomycotina</taxon>
        <taxon>Sordariomycetes</taxon>
        <taxon>Sordariomycetidae</taxon>
        <taxon>Sordariales</taxon>
        <taxon>Chaetomiaceae</taxon>
        <taxon>Parathielavia</taxon>
    </lineage>
</organism>
<dbReference type="Proteomes" id="UP001302602">
    <property type="component" value="Unassembled WGS sequence"/>
</dbReference>
<evidence type="ECO:0000313" key="2">
    <source>
        <dbReference type="Proteomes" id="UP001302602"/>
    </source>
</evidence>
<keyword evidence="2" id="KW-1185">Reference proteome</keyword>
<name>A0AAN6TUT8_9PEZI</name>
<gene>
    <name evidence="1" type="ORF">N657DRAFT_134482</name>
</gene>
<sequence length="58" mass="6322">MEIPTYTCDIVYCTLAPYLRLANGANLRPAGVIALALVLCHAVMRHVRCSKGSVRCCL</sequence>
<dbReference type="RefSeq" id="XP_062644825.1">
    <property type="nucleotide sequence ID" value="XM_062785892.1"/>
</dbReference>
<accession>A0AAN6TUT8</accession>
<dbReference type="AlphaFoldDB" id="A0AAN6TUT8"/>
<reference evidence="1" key="1">
    <citation type="journal article" date="2023" name="Mol. Phylogenet. Evol.">
        <title>Genome-scale phylogeny and comparative genomics of the fungal order Sordariales.</title>
        <authorList>
            <person name="Hensen N."/>
            <person name="Bonometti L."/>
            <person name="Westerberg I."/>
            <person name="Brannstrom I.O."/>
            <person name="Guillou S."/>
            <person name="Cros-Aarteil S."/>
            <person name="Calhoun S."/>
            <person name="Haridas S."/>
            <person name="Kuo A."/>
            <person name="Mondo S."/>
            <person name="Pangilinan J."/>
            <person name="Riley R."/>
            <person name="LaButti K."/>
            <person name="Andreopoulos B."/>
            <person name="Lipzen A."/>
            <person name="Chen C."/>
            <person name="Yan M."/>
            <person name="Daum C."/>
            <person name="Ng V."/>
            <person name="Clum A."/>
            <person name="Steindorff A."/>
            <person name="Ohm R.A."/>
            <person name="Martin F."/>
            <person name="Silar P."/>
            <person name="Natvig D.O."/>
            <person name="Lalanne C."/>
            <person name="Gautier V."/>
            <person name="Ament-Velasquez S.L."/>
            <person name="Kruys A."/>
            <person name="Hutchinson M.I."/>
            <person name="Powell A.J."/>
            <person name="Barry K."/>
            <person name="Miller A.N."/>
            <person name="Grigoriev I.V."/>
            <person name="Debuchy R."/>
            <person name="Gladieux P."/>
            <person name="Hiltunen Thoren M."/>
            <person name="Johannesson H."/>
        </authorList>
    </citation>
    <scope>NUCLEOTIDE SEQUENCE</scope>
    <source>
        <strain evidence="1">CBS 731.68</strain>
    </source>
</reference>
<proteinExistence type="predicted"/>
<dbReference type="EMBL" id="MU853235">
    <property type="protein sequence ID" value="KAK4121054.1"/>
    <property type="molecule type" value="Genomic_DNA"/>
</dbReference>
<reference evidence="1" key="2">
    <citation type="submission" date="2023-05" db="EMBL/GenBank/DDBJ databases">
        <authorList>
            <consortium name="Lawrence Berkeley National Laboratory"/>
            <person name="Steindorff A."/>
            <person name="Hensen N."/>
            <person name="Bonometti L."/>
            <person name="Westerberg I."/>
            <person name="Brannstrom I.O."/>
            <person name="Guillou S."/>
            <person name="Cros-Aarteil S."/>
            <person name="Calhoun S."/>
            <person name="Haridas S."/>
            <person name="Kuo A."/>
            <person name="Mondo S."/>
            <person name="Pangilinan J."/>
            <person name="Riley R."/>
            <person name="Labutti K."/>
            <person name="Andreopoulos B."/>
            <person name="Lipzen A."/>
            <person name="Chen C."/>
            <person name="Yanf M."/>
            <person name="Daum C."/>
            <person name="Ng V."/>
            <person name="Clum A."/>
            <person name="Ohm R."/>
            <person name="Martin F."/>
            <person name="Silar P."/>
            <person name="Natvig D."/>
            <person name="Lalanne C."/>
            <person name="Gautier V."/>
            <person name="Ament-Velasquez S.L."/>
            <person name="Kruys A."/>
            <person name="Hutchinson M.I."/>
            <person name="Powell A.J."/>
            <person name="Barry K."/>
            <person name="Miller A.N."/>
            <person name="Grigoriev I.V."/>
            <person name="Debuchy R."/>
            <person name="Gladieux P."/>
            <person name="Thoren M.H."/>
            <person name="Johannesson H."/>
        </authorList>
    </citation>
    <scope>NUCLEOTIDE SEQUENCE</scope>
    <source>
        <strain evidence="1">CBS 731.68</strain>
    </source>
</reference>
<comment type="caution">
    <text evidence="1">The sequence shown here is derived from an EMBL/GenBank/DDBJ whole genome shotgun (WGS) entry which is preliminary data.</text>
</comment>